<dbReference type="GO" id="GO:0005509">
    <property type="term" value="F:calcium ion binding"/>
    <property type="evidence" value="ECO:0007669"/>
    <property type="project" value="InterPro"/>
</dbReference>
<reference evidence="3 4" key="1">
    <citation type="submission" date="2015-09" db="EMBL/GenBank/DDBJ databases">
        <title>Identification and resolution of microdiversity through metagenomic sequencing of parallel consortia.</title>
        <authorList>
            <person name="Nelson W.C."/>
            <person name="Romine M.F."/>
            <person name="Lindemann S.R."/>
        </authorList>
    </citation>
    <scope>NUCLEOTIDE SEQUENCE [LARGE SCALE GENOMIC DNA]</scope>
    <source>
        <strain evidence="3">Ana</strain>
    </source>
</reference>
<dbReference type="Gene3D" id="2.150.10.10">
    <property type="entry name" value="Serralysin-like metalloprotease, C-terminal"/>
    <property type="match status" value="3"/>
</dbReference>
<keyword evidence="2" id="KW-0964">Secreted</keyword>
<proteinExistence type="predicted"/>
<gene>
    <name evidence="3" type="ORF">HLUCCA11_16640</name>
</gene>
<comment type="caution">
    <text evidence="3">The sequence shown here is derived from an EMBL/GenBank/DDBJ whole genome shotgun (WGS) entry which is preliminary data.</text>
</comment>
<protein>
    <submittedName>
        <fullName evidence="3">Hemolysin-type calcium-binding repeat (2 copies)</fullName>
    </submittedName>
</protein>
<name>A0A0P8DCP5_9CYAN</name>
<evidence type="ECO:0000313" key="4">
    <source>
        <dbReference type="Proteomes" id="UP000050465"/>
    </source>
</evidence>
<evidence type="ECO:0000256" key="2">
    <source>
        <dbReference type="ARBA" id="ARBA00022525"/>
    </source>
</evidence>
<dbReference type="PROSITE" id="PS00330">
    <property type="entry name" value="HEMOLYSIN_CALCIUM"/>
    <property type="match status" value="5"/>
</dbReference>
<dbReference type="EMBL" id="LJZR01000025">
    <property type="protein sequence ID" value="KPQ33910.1"/>
    <property type="molecule type" value="Genomic_DNA"/>
</dbReference>
<dbReference type="PANTHER" id="PTHR38340:SF1">
    <property type="entry name" value="S-LAYER PROTEIN"/>
    <property type="match status" value="1"/>
</dbReference>
<evidence type="ECO:0000313" key="3">
    <source>
        <dbReference type="EMBL" id="KPQ33910.1"/>
    </source>
</evidence>
<dbReference type="GO" id="GO:0005576">
    <property type="term" value="C:extracellular region"/>
    <property type="evidence" value="ECO:0007669"/>
    <property type="project" value="UniProtKB-SubCell"/>
</dbReference>
<dbReference type="PRINTS" id="PR00313">
    <property type="entry name" value="CABNDNGRPT"/>
</dbReference>
<dbReference type="InterPro" id="IPR001343">
    <property type="entry name" value="Hemolysn_Ca-bd"/>
</dbReference>
<dbReference type="InterPro" id="IPR018511">
    <property type="entry name" value="Hemolysin-typ_Ca-bd_CS"/>
</dbReference>
<dbReference type="SUPFAM" id="SSF51120">
    <property type="entry name" value="beta-Roll"/>
    <property type="match status" value="3"/>
</dbReference>
<dbReference type="STRING" id="1666911.HLUCCA11_16640"/>
<sequence length="416" mass="43616">MTFRYNVICGTHGNDTIHGTHGNDVIYAGSGNDIIYGGNGNDIIYAGDGDDFIIGGFGLDTIYGGRGNDTISWDNLGSGLSVDLASQRVHFNAGGGERFFSIENVIGSRGNDVIRGNWKNNVLSGNAGNDRIIGSWGNDVIAGDEGFDTVDYSHLGRGITLKAYGTVDKGWAGRDTLASVEEIIGAVGKHNTIDGRSNSDKAYLEVDLGAESLVVKNVPGIGAQSFTVRNFTTLKGSEQNDILNGGDENHASVTIFGNGGNDSIRGSAGNDRLFGGAGDDTIVGGVGSDYIEGGGGNDTIAALQGDDILNGTDAAHAGANEFDLLIGGDGKDRFILGDSHRAYYTANGFYDFAGITDFKIGQDKIVLHGSRNIGKDYSLTTDGDTLAISFRGDRIGIIQGENVASLTLHSRSFEFV</sequence>
<comment type="subcellular location">
    <subcellularLocation>
        <location evidence="1">Secreted</location>
    </subcellularLocation>
</comment>
<dbReference type="InterPro" id="IPR050557">
    <property type="entry name" value="RTX_toxin/Mannuronan_C5-epim"/>
</dbReference>
<dbReference type="PANTHER" id="PTHR38340">
    <property type="entry name" value="S-LAYER PROTEIN"/>
    <property type="match status" value="1"/>
</dbReference>
<organism evidence="3 4">
    <name type="scientific">Phormidesmis priestleyi Ana</name>
    <dbReference type="NCBI Taxonomy" id="1666911"/>
    <lineage>
        <taxon>Bacteria</taxon>
        <taxon>Bacillati</taxon>
        <taxon>Cyanobacteriota</taxon>
        <taxon>Cyanophyceae</taxon>
        <taxon>Leptolyngbyales</taxon>
        <taxon>Leptolyngbyaceae</taxon>
        <taxon>Phormidesmis</taxon>
    </lineage>
</organism>
<dbReference type="InterPro" id="IPR011049">
    <property type="entry name" value="Serralysin-like_metalloprot_C"/>
</dbReference>
<accession>A0A0P8DCP5</accession>
<dbReference type="AlphaFoldDB" id="A0A0P8DCP5"/>
<dbReference type="Pfam" id="PF00353">
    <property type="entry name" value="HemolysinCabind"/>
    <property type="match status" value="4"/>
</dbReference>
<dbReference type="Proteomes" id="UP000050465">
    <property type="component" value="Unassembled WGS sequence"/>
</dbReference>
<evidence type="ECO:0000256" key="1">
    <source>
        <dbReference type="ARBA" id="ARBA00004613"/>
    </source>
</evidence>